<comment type="caution">
    <text evidence="5">The sequence shown here is derived from an EMBL/GenBank/DDBJ whole genome shotgun (WGS) entry which is preliminary data.</text>
</comment>
<dbReference type="Gene3D" id="2.60.120.650">
    <property type="entry name" value="Cupin"/>
    <property type="match status" value="1"/>
</dbReference>
<dbReference type="AlphaFoldDB" id="A0AAD7U739"/>
<evidence type="ECO:0000256" key="2">
    <source>
        <dbReference type="ARBA" id="ARBA00023004"/>
    </source>
</evidence>
<keyword evidence="3" id="KW-0560">Oxidoreductase</keyword>
<keyword evidence="3" id="KW-0804">Transcription</keyword>
<dbReference type="PANTHER" id="PTHR13096">
    <property type="entry name" value="MINA53 MYC INDUCED NUCLEAR ANTIGEN"/>
    <property type="match status" value="1"/>
</dbReference>
<comment type="function">
    <text evidence="3">Oxygenase that can act as both a histone lysine demethylase and a ribosomal histidine hydroxylase.</text>
</comment>
<dbReference type="PROSITE" id="PS51184">
    <property type="entry name" value="JMJC"/>
    <property type="match status" value="1"/>
</dbReference>
<sequence>MQCIVVNRTLKKKERTPTLVHWRSLAEAWAARPECGAIGDALALRVVGLETHEVRAVVAALPRDGEDDALANVLLSLGPEAASRLAPPSSPAALAAWCEIAVAAARQDRALAKRWAREATIRDAADARLAAVLSLFLEPRAVAATPLDALLTPGFWRRDFERAAVVVRAGGVTRHPPDPCGADYSRMPPPPPPPPAYRRPVLAEVEAFLDSTDRPSLAPLRDADCEHEDTVDLAFSVLEDGRGLTRGADYAIARCPGGDGRGCDTKSARTDASTVVILGADARFRSCAELRASLQSHLAVGCSVNLYCTPPGAQGLDVHADDHDVFVVQIAGCKVWRLYDATGRPRLLGPKPKAPAEMLRRGAGATWRLEPGDVLYLPRGVYHAATADDHSIHVTIGCDLDPLFSWEGSVHAALKKNHQPLSVHAAVKVLAESDDALDSLRRAALPALLTTPPPNDHDHDDYDDYGLFFFEEVLPALVDRLEQQEAHPVSTKTTTVEEFWWYDGVVGSPLAQDVRVSDFREAAAALRRFGARDDRAAKLSEFLAWQRNHSLDRLRQSTYLAEFYLVLQRQ</sequence>
<evidence type="ECO:0000256" key="1">
    <source>
        <dbReference type="ARBA" id="ARBA00022723"/>
    </source>
</evidence>
<dbReference type="EC" id="1.14.11.-" evidence="3"/>
<evidence type="ECO:0000256" key="3">
    <source>
        <dbReference type="RuleBase" id="RU366061"/>
    </source>
</evidence>
<dbReference type="Proteomes" id="UP001230188">
    <property type="component" value="Unassembled WGS sequence"/>
</dbReference>
<dbReference type="Pfam" id="PF08007">
    <property type="entry name" value="JmjC_2"/>
    <property type="match status" value="1"/>
</dbReference>
<dbReference type="SMART" id="SM00558">
    <property type="entry name" value="JmjC"/>
    <property type="match status" value="1"/>
</dbReference>
<feature type="domain" description="JmjC" evidence="4">
    <location>
        <begin position="273"/>
        <end position="415"/>
    </location>
</feature>
<protein>
    <recommendedName>
        <fullName evidence="3">Bifunctional lysine-specific demethylase and histidyl-hydroxylase</fullName>
        <ecNumber evidence="3">1.14.11.-</ecNumber>
    </recommendedName>
</protein>
<keyword evidence="1 3" id="KW-0479">Metal-binding</keyword>
<name>A0AAD7U739_9STRA</name>
<comment type="cofactor">
    <cofactor evidence="3">
        <name>Fe(2+)</name>
        <dbReference type="ChEBI" id="CHEBI:29033"/>
    </cofactor>
    <text evidence="3">Binds 1 Fe(2+) ion per subunit.</text>
</comment>
<comment type="subcellular location">
    <subcellularLocation>
        <location evidence="3">Nucleus</location>
    </subcellularLocation>
</comment>
<dbReference type="GO" id="GO:0005506">
    <property type="term" value="F:iron ion binding"/>
    <property type="evidence" value="ECO:0007669"/>
    <property type="project" value="UniProtKB-UniRule"/>
</dbReference>
<reference evidence="5" key="1">
    <citation type="submission" date="2023-01" db="EMBL/GenBank/DDBJ databases">
        <title>Metagenome sequencing of chrysophaentin producing Chrysophaeum taylorii.</title>
        <authorList>
            <person name="Davison J."/>
            <person name="Bewley C."/>
        </authorList>
    </citation>
    <scope>NUCLEOTIDE SEQUENCE</scope>
    <source>
        <strain evidence="5">NIES-1699</strain>
    </source>
</reference>
<accession>A0AAD7U739</accession>
<dbReference type="InterPro" id="IPR039994">
    <property type="entry name" value="NO66-like"/>
</dbReference>
<keyword evidence="2 3" id="KW-0408">Iron</keyword>
<dbReference type="InterPro" id="IPR003347">
    <property type="entry name" value="JmjC_dom"/>
</dbReference>
<comment type="similarity">
    <text evidence="3">Belongs to the ROX family.</text>
</comment>
<keyword evidence="3" id="KW-0223">Dioxygenase</keyword>
<evidence type="ECO:0000259" key="4">
    <source>
        <dbReference type="PROSITE" id="PS51184"/>
    </source>
</evidence>
<evidence type="ECO:0000313" key="6">
    <source>
        <dbReference type="Proteomes" id="UP001230188"/>
    </source>
</evidence>
<dbReference type="SUPFAM" id="SSF51197">
    <property type="entry name" value="Clavaminate synthase-like"/>
    <property type="match status" value="1"/>
</dbReference>
<organism evidence="5 6">
    <name type="scientific">Chrysophaeum taylorii</name>
    <dbReference type="NCBI Taxonomy" id="2483200"/>
    <lineage>
        <taxon>Eukaryota</taxon>
        <taxon>Sar</taxon>
        <taxon>Stramenopiles</taxon>
        <taxon>Ochrophyta</taxon>
        <taxon>Pelagophyceae</taxon>
        <taxon>Pelagomonadales</taxon>
        <taxon>Pelagomonadaceae</taxon>
        <taxon>Chrysophaeum</taxon>
    </lineage>
</organism>
<proteinExistence type="inferred from homology"/>
<keyword evidence="3" id="KW-0539">Nucleus</keyword>
<dbReference type="GO" id="GO:0051864">
    <property type="term" value="F:histone H3K36 demethylase activity"/>
    <property type="evidence" value="ECO:0007669"/>
    <property type="project" value="TreeGrafter"/>
</dbReference>
<gene>
    <name evidence="5" type="ORF">CTAYLR_007612</name>
</gene>
<keyword evidence="6" id="KW-1185">Reference proteome</keyword>
<dbReference type="GO" id="GO:0005730">
    <property type="term" value="C:nucleolus"/>
    <property type="evidence" value="ECO:0007669"/>
    <property type="project" value="TreeGrafter"/>
</dbReference>
<dbReference type="EMBL" id="JAQMWT010000590">
    <property type="protein sequence ID" value="KAJ8599065.1"/>
    <property type="molecule type" value="Genomic_DNA"/>
</dbReference>
<dbReference type="PANTHER" id="PTHR13096:SF9">
    <property type="entry name" value="BIFUNCTIONAL LYSINE-SPECIFIC DEMETHYLASE AND HISTIDYL-HYDROXYLASE"/>
    <property type="match status" value="1"/>
</dbReference>
<dbReference type="GO" id="GO:0032453">
    <property type="term" value="F:histone H3K4 demethylase activity"/>
    <property type="evidence" value="ECO:0007669"/>
    <property type="project" value="TreeGrafter"/>
</dbReference>
<evidence type="ECO:0000313" key="5">
    <source>
        <dbReference type="EMBL" id="KAJ8599065.1"/>
    </source>
</evidence>
<keyword evidence="3" id="KW-0805">Transcription regulation</keyword>